<dbReference type="CDD" id="cd07062">
    <property type="entry name" value="Peptidase_S66_mccF_like"/>
    <property type="match status" value="1"/>
</dbReference>
<dbReference type="InterPro" id="IPR040449">
    <property type="entry name" value="Peptidase_S66_N"/>
</dbReference>
<evidence type="ECO:0000313" key="7">
    <source>
        <dbReference type="Proteomes" id="UP000058114"/>
    </source>
</evidence>
<dbReference type="AlphaFoldDB" id="A0A0S2SP43"/>
<accession>A0A0S2SP43</accession>
<feature type="domain" description="LD-carboxypeptidase C-terminal" evidence="5">
    <location>
        <begin position="213"/>
        <end position="328"/>
    </location>
</feature>
<evidence type="ECO:0000256" key="2">
    <source>
        <dbReference type="ARBA" id="ARBA00022801"/>
    </source>
</evidence>
<dbReference type="SUPFAM" id="SSF141986">
    <property type="entry name" value="LD-carboxypeptidase A C-terminal domain-like"/>
    <property type="match status" value="1"/>
</dbReference>
<feature type="domain" description="LD-carboxypeptidase N-terminal" evidence="4">
    <location>
        <begin position="24"/>
        <end position="143"/>
    </location>
</feature>
<protein>
    <submittedName>
        <fullName evidence="6">Microcin immunity protein MccF</fullName>
    </submittedName>
</protein>
<dbReference type="PATRIC" id="fig|652.5.peg.2148"/>
<name>A0A0S2SP43_9GAMM</name>
<evidence type="ECO:0000313" key="6">
    <source>
        <dbReference type="EMBL" id="ALP43446.1"/>
    </source>
</evidence>
<dbReference type="InterPro" id="IPR003507">
    <property type="entry name" value="S66_fam"/>
</dbReference>
<evidence type="ECO:0000259" key="5">
    <source>
        <dbReference type="Pfam" id="PF17676"/>
    </source>
</evidence>
<dbReference type="InterPro" id="IPR027478">
    <property type="entry name" value="LdcA_N"/>
</dbReference>
<feature type="active site" description="Nucleophile" evidence="3">
    <location>
        <position position="123"/>
    </location>
</feature>
<reference evidence="7" key="1">
    <citation type="submission" date="2015-10" db="EMBL/GenBank/DDBJ databases">
        <title>Complete Genome Sequence of Aeromonas schubertii strain WL1483.</title>
        <authorList>
            <person name="Liu L."/>
        </authorList>
    </citation>
    <scope>NUCLEOTIDE SEQUENCE [LARGE SCALE GENOMIC DNA]</scope>
    <source>
        <strain evidence="7">WL1483</strain>
    </source>
</reference>
<dbReference type="PIRSF" id="PIRSF028757">
    <property type="entry name" value="LD-carboxypeptidase"/>
    <property type="match status" value="1"/>
</dbReference>
<dbReference type="InterPro" id="IPR029062">
    <property type="entry name" value="Class_I_gatase-like"/>
</dbReference>
<evidence type="ECO:0000256" key="3">
    <source>
        <dbReference type="PIRSR" id="PIRSR028757-1"/>
    </source>
</evidence>
<dbReference type="Pfam" id="PF02016">
    <property type="entry name" value="Peptidase_S66"/>
    <property type="match status" value="1"/>
</dbReference>
<keyword evidence="2" id="KW-0378">Hydrolase</keyword>
<feature type="active site" description="Charge relay system" evidence="3">
    <location>
        <position position="313"/>
    </location>
</feature>
<dbReference type="EMBL" id="CP013067">
    <property type="protein sequence ID" value="ALP43446.1"/>
    <property type="molecule type" value="Genomic_DNA"/>
</dbReference>
<dbReference type="KEGG" id="asr:WL1483_4988"/>
<organism evidence="6 7">
    <name type="scientific">Aeromonas schubertii</name>
    <dbReference type="NCBI Taxonomy" id="652"/>
    <lineage>
        <taxon>Bacteria</taxon>
        <taxon>Pseudomonadati</taxon>
        <taxon>Pseudomonadota</taxon>
        <taxon>Gammaproteobacteria</taxon>
        <taxon>Aeromonadales</taxon>
        <taxon>Aeromonadaceae</taxon>
        <taxon>Aeromonas</taxon>
    </lineage>
</organism>
<comment type="similarity">
    <text evidence="1">Belongs to the peptidase S66 family.</text>
</comment>
<sequence>MDLFHGACMPPLLLPPLLRPGQTIGFFSPSSAATAWAPTRFERARTFLEGKGFRLRAGSLTGKRDHWRSGSIAERAEEFNTLIRDPEVRAIMSVIGGHNSNSLLPYLDYEALKRDPKIVIGYSDVTALLLGIHAKTGLVTFYGPALVASFGELEPLVGRTFDYFSRLCVSGCAPHVLPTPTEWSDERLDWESQSRPKSCQDNQLVSVGRGRVSGRLIGGNLNTMAGLWGSPYMPAIEAGDILFIEDCLKSAEVVERSFAHLKLCGVFDRIGGLVLGKHEQFDSQGSGKRPLDILLEVVGVPTFPILAEFDCAHTHPMLTLPIGVQAELDVDRATLTLQEPWWQ</sequence>
<dbReference type="Proteomes" id="UP000058114">
    <property type="component" value="Chromosome"/>
</dbReference>
<proteinExistence type="inferred from homology"/>
<dbReference type="PANTHER" id="PTHR30237:SF5">
    <property type="entry name" value="CARBOXYPEPTIDASE VC_A0337-RELATED"/>
    <property type="match status" value="1"/>
</dbReference>
<dbReference type="Gene3D" id="3.40.50.10740">
    <property type="entry name" value="Class I glutamine amidotransferase-like"/>
    <property type="match status" value="1"/>
</dbReference>
<gene>
    <name evidence="6" type="ORF">WL1483_4988</name>
</gene>
<dbReference type="SUPFAM" id="SSF52317">
    <property type="entry name" value="Class I glutamine amidotransferase-like"/>
    <property type="match status" value="1"/>
</dbReference>
<dbReference type="Gene3D" id="3.50.30.60">
    <property type="entry name" value="LD-carboxypeptidase A C-terminal domain-like"/>
    <property type="match status" value="1"/>
</dbReference>
<evidence type="ECO:0000256" key="1">
    <source>
        <dbReference type="ARBA" id="ARBA00010233"/>
    </source>
</evidence>
<dbReference type="InterPro" id="IPR027461">
    <property type="entry name" value="Carboxypeptidase_A_C_sf"/>
</dbReference>
<dbReference type="PANTHER" id="PTHR30237">
    <property type="entry name" value="MURAMOYLTETRAPEPTIDE CARBOXYPEPTIDASE"/>
    <property type="match status" value="1"/>
</dbReference>
<dbReference type="Pfam" id="PF17676">
    <property type="entry name" value="Peptidase_S66C"/>
    <property type="match status" value="1"/>
</dbReference>
<evidence type="ECO:0000259" key="4">
    <source>
        <dbReference type="Pfam" id="PF02016"/>
    </source>
</evidence>
<dbReference type="GO" id="GO:0016787">
    <property type="term" value="F:hydrolase activity"/>
    <property type="evidence" value="ECO:0007669"/>
    <property type="project" value="UniProtKB-KW"/>
</dbReference>
<reference evidence="6 7" key="2">
    <citation type="journal article" date="2016" name="Genome Announc.">
        <title>Complete Genome Sequence of the Highly Virulent Aeromonas schubertii Strain WL1483, Isolated from Diseased Snakehead Fish (Channa argus) in China.</title>
        <authorList>
            <person name="Liu L."/>
            <person name="Li N."/>
            <person name="Zhang D."/>
            <person name="Fu X."/>
            <person name="Shi C."/>
            <person name="Lin Q."/>
            <person name="Hao G."/>
        </authorList>
    </citation>
    <scope>NUCLEOTIDE SEQUENCE [LARGE SCALE GENOMIC DNA]</scope>
    <source>
        <strain evidence="6 7">WL1483</strain>
    </source>
</reference>
<feature type="active site" description="Charge relay system" evidence="3">
    <location>
        <position position="245"/>
    </location>
</feature>
<dbReference type="InterPro" id="IPR040921">
    <property type="entry name" value="Peptidase_S66C"/>
</dbReference>